<dbReference type="Pfam" id="PF05192">
    <property type="entry name" value="MutS_III"/>
    <property type="match status" value="1"/>
</dbReference>
<keyword evidence="3" id="KW-0067">ATP-binding</keyword>
<feature type="compositionally biased region" description="Low complexity" evidence="5">
    <location>
        <begin position="225"/>
        <end position="245"/>
    </location>
</feature>
<dbReference type="PANTHER" id="PTHR11361:SF148">
    <property type="entry name" value="DNA MISMATCH REPAIR PROTEIN MSH6"/>
    <property type="match status" value="1"/>
</dbReference>
<feature type="region of interest" description="Disordered" evidence="5">
    <location>
        <begin position="222"/>
        <end position="245"/>
    </location>
</feature>
<evidence type="ECO:0000256" key="5">
    <source>
        <dbReference type="SAM" id="MobiDB-lite"/>
    </source>
</evidence>
<dbReference type="GO" id="GO:0005524">
    <property type="term" value="F:ATP binding"/>
    <property type="evidence" value="ECO:0007669"/>
    <property type="project" value="UniProtKB-KW"/>
</dbReference>
<feature type="compositionally biased region" description="Basic residues" evidence="5">
    <location>
        <begin position="106"/>
        <end position="122"/>
    </location>
</feature>
<name>A0AAD2GDG6_9STRA</name>
<dbReference type="Pfam" id="PF05190">
    <property type="entry name" value="MutS_IV"/>
    <property type="match status" value="1"/>
</dbReference>
<evidence type="ECO:0000259" key="6">
    <source>
        <dbReference type="SMART" id="SM00533"/>
    </source>
</evidence>
<evidence type="ECO:0000259" key="7">
    <source>
        <dbReference type="SMART" id="SM00534"/>
    </source>
</evidence>
<evidence type="ECO:0000313" key="8">
    <source>
        <dbReference type="EMBL" id="CAJ1969540.1"/>
    </source>
</evidence>
<feature type="compositionally biased region" description="Low complexity" evidence="5">
    <location>
        <begin position="95"/>
        <end position="105"/>
    </location>
</feature>
<dbReference type="SUPFAM" id="SSF52540">
    <property type="entry name" value="P-loop containing nucleoside triphosphate hydrolases"/>
    <property type="match status" value="1"/>
</dbReference>
<sequence length="1057" mass="116080">MKGKDSNYYKSSRQGKSSQGRDMCIQHLMAANAENNNLFDANAAAAKNPTDLSQQSSQHRQQPQDDEESYGLYGGNRQNIRAQSTSRQRRKFPNSSSASVRSTTSSHHRPQSTASHRRRIRRSSTVSSAAGRSIASSQQQQQQPVVHIICAIGENLARETCVASLDAGTPVSLQVTKQGNGQTYAETLAYLEILKPHEILLNEGRKHSPLARKIVELYSTATAREGQPQEQEQVPQEGTATSENTTTTVVKFIPRVCFDQTKGAEMLRRLARKETYDALLVDEYILLSSAYAALHYTQRTLGVGISKNCLDIIVNSGGKNRMAIDRSSLLQLELLTNAKTGKARDSLISTIDCTKTTVGSRLLRTNLMAPPSRMDTIHARLDLVDTFLQSEDFFYAVLENLQNLPAVDKMLTNVAVVPRNPNLASKSKHKNATINARLASKGIATLVYIKSTLTAIPLLTQVLQEHLEELDNNDHPSGEEDEKNGGVSAITGRSSLLIGLGGGEVSTAPPKRHHLLRAITFALSQPELAHVCDTIAQVFTDSTSYSRNANAMQHQECFALKSSEDGMMDILRKNFLSNVDDIYKKADEYAEVHGFHVAVKYTTLRGYYLSIPADVASTLPDVFIQPTMRGKYIHCTTEEVQSLNTRSQDNVNDLLLMTRDRIQGVLEVARDNYDALASLSDAIALLDLCHSFADKVALCQSAWSRPVLHNDDDSNEREDSATEEDEQSKDSSGIIIRNGRFGIETIDSNASDDAASEIVPNDTYATGKKRFTVISGINGSGKSTYLKQIAIIVLLAHCGSYVPAEYASIPIRNRIFARMGTSDDQENNISSFMLEMKETAFICNNASRGSLVLLDELGRATSNEDGIAIAWAVSEYLIAKKAMTFFVSHYPQICRLDQIYPVVQNHHLAASVVTDSSNSITYTHKVATGPCSVSAEYGVEMANSCGWPMDVVEDAREIELSLRGTVAKDLCFEVGNKGTETSKLKKQLKRLSRDMVETVNSSPSIAALRASLETLKAEAGVSPKARTVSATEGGNRQLERSTESSLHRSESKSSRRM</sequence>
<dbReference type="EMBL" id="CAKOGP040002424">
    <property type="protein sequence ID" value="CAJ1969540.1"/>
    <property type="molecule type" value="Genomic_DNA"/>
</dbReference>
<reference evidence="8" key="1">
    <citation type="submission" date="2023-08" db="EMBL/GenBank/DDBJ databases">
        <authorList>
            <person name="Audoor S."/>
            <person name="Bilcke G."/>
        </authorList>
    </citation>
    <scope>NUCLEOTIDE SEQUENCE</scope>
</reference>
<dbReference type="InterPro" id="IPR027417">
    <property type="entry name" value="P-loop_NTPase"/>
</dbReference>
<dbReference type="SMART" id="SM00534">
    <property type="entry name" value="MUTSac"/>
    <property type="match status" value="1"/>
</dbReference>
<dbReference type="Gene3D" id="1.10.1420.10">
    <property type="match status" value="3"/>
</dbReference>
<dbReference type="GO" id="GO:0032301">
    <property type="term" value="C:MutSalpha complex"/>
    <property type="evidence" value="ECO:0007669"/>
    <property type="project" value="TreeGrafter"/>
</dbReference>
<gene>
    <name evidence="8" type="ORF">CYCCA115_LOCUS23761</name>
</gene>
<evidence type="ECO:0000256" key="2">
    <source>
        <dbReference type="ARBA" id="ARBA00022741"/>
    </source>
</evidence>
<dbReference type="SMART" id="SM00533">
    <property type="entry name" value="MUTSd"/>
    <property type="match status" value="1"/>
</dbReference>
<dbReference type="InterPro" id="IPR045076">
    <property type="entry name" value="MutS"/>
</dbReference>
<dbReference type="GO" id="GO:0030983">
    <property type="term" value="F:mismatched DNA binding"/>
    <property type="evidence" value="ECO:0007669"/>
    <property type="project" value="InterPro"/>
</dbReference>
<evidence type="ECO:0000256" key="4">
    <source>
        <dbReference type="ARBA" id="ARBA00023125"/>
    </source>
</evidence>
<organism evidence="8 9">
    <name type="scientific">Cylindrotheca closterium</name>
    <dbReference type="NCBI Taxonomy" id="2856"/>
    <lineage>
        <taxon>Eukaryota</taxon>
        <taxon>Sar</taxon>
        <taxon>Stramenopiles</taxon>
        <taxon>Ochrophyta</taxon>
        <taxon>Bacillariophyta</taxon>
        <taxon>Bacillariophyceae</taxon>
        <taxon>Bacillariophycidae</taxon>
        <taxon>Bacillariales</taxon>
        <taxon>Bacillariaceae</taxon>
        <taxon>Cylindrotheca</taxon>
    </lineage>
</organism>
<keyword evidence="9" id="KW-1185">Reference proteome</keyword>
<feature type="compositionally biased region" description="Basic and acidic residues" evidence="5">
    <location>
        <begin position="1037"/>
        <end position="1057"/>
    </location>
</feature>
<dbReference type="Gene3D" id="3.40.50.300">
    <property type="entry name" value="P-loop containing nucleotide triphosphate hydrolases"/>
    <property type="match status" value="1"/>
</dbReference>
<keyword evidence="4" id="KW-0238">DNA-binding</keyword>
<comment type="similarity">
    <text evidence="1">Belongs to the DNA mismatch repair MutS family.</text>
</comment>
<protein>
    <recommendedName>
        <fullName evidence="10">DNA mismatch repair protein</fullName>
    </recommendedName>
</protein>
<feature type="region of interest" description="Disordered" evidence="5">
    <location>
        <begin position="709"/>
        <end position="731"/>
    </location>
</feature>
<evidence type="ECO:0000256" key="3">
    <source>
        <dbReference type="ARBA" id="ARBA00022840"/>
    </source>
</evidence>
<feature type="compositionally biased region" description="Polar residues" evidence="5">
    <location>
        <begin position="8"/>
        <end position="20"/>
    </location>
</feature>
<dbReference type="InterPro" id="IPR000432">
    <property type="entry name" value="DNA_mismatch_repair_MutS_C"/>
</dbReference>
<feature type="region of interest" description="Disordered" evidence="5">
    <location>
        <begin position="47"/>
        <end position="140"/>
    </location>
</feature>
<dbReference type="InterPro" id="IPR007861">
    <property type="entry name" value="DNA_mismatch_repair_MutS_clamp"/>
</dbReference>
<feature type="region of interest" description="Disordered" evidence="5">
    <location>
        <begin position="1021"/>
        <end position="1057"/>
    </location>
</feature>
<proteinExistence type="inferred from homology"/>
<feature type="region of interest" description="Disordered" evidence="5">
    <location>
        <begin position="1"/>
        <end position="23"/>
    </location>
</feature>
<dbReference type="AlphaFoldDB" id="A0AAD2GDG6"/>
<dbReference type="GO" id="GO:0140664">
    <property type="term" value="F:ATP-dependent DNA damage sensor activity"/>
    <property type="evidence" value="ECO:0007669"/>
    <property type="project" value="InterPro"/>
</dbReference>
<dbReference type="InterPro" id="IPR036187">
    <property type="entry name" value="DNA_mismatch_repair_MutS_sf"/>
</dbReference>
<comment type="caution">
    <text evidence="8">The sequence shown here is derived from an EMBL/GenBank/DDBJ whole genome shotgun (WGS) entry which is preliminary data.</text>
</comment>
<dbReference type="SUPFAM" id="SSF53150">
    <property type="entry name" value="DNA repair protein MutS, domain II"/>
    <property type="match status" value="1"/>
</dbReference>
<evidence type="ECO:0000256" key="1">
    <source>
        <dbReference type="ARBA" id="ARBA00006271"/>
    </source>
</evidence>
<dbReference type="SUPFAM" id="SSF48334">
    <property type="entry name" value="DNA repair protein MutS, domain III"/>
    <property type="match status" value="1"/>
</dbReference>
<feature type="compositionally biased region" description="Low complexity" evidence="5">
    <location>
        <begin position="47"/>
        <end position="61"/>
    </location>
</feature>
<dbReference type="InterPro" id="IPR036678">
    <property type="entry name" value="MutS_con_dom_sf"/>
</dbReference>
<dbReference type="FunFam" id="3.40.50.300:FF:000870">
    <property type="entry name" value="MutS protein homolog 4"/>
    <property type="match status" value="1"/>
</dbReference>
<feature type="domain" description="DNA mismatch repair protein MutS core" evidence="6">
    <location>
        <begin position="342"/>
        <end position="743"/>
    </location>
</feature>
<dbReference type="InterPro" id="IPR007696">
    <property type="entry name" value="DNA_mismatch_repair_MutS_core"/>
</dbReference>
<feature type="compositionally biased region" description="Low complexity" evidence="5">
    <location>
        <begin position="123"/>
        <end position="140"/>
    </location>
</feature>
<keyword evidence="2" id="KW-0547">Nucleotide-binding</keyword>
<feature type="compositionally biased region" description="Polar residues" evidence="5">
    <location>
        <begin position="76"/>
        <end position="86"/>
    </location>
</feature>
<dbReference type="GO" id="GO:0006298">
    <property type="term" value="P:mismatch repair"/>
    <property type="evidence" value="ECO:0007669"/>
    <property type="project" value="InterPro"/>
</dbReference>
<accession>A0AAD2GDG6</accession>
<dbReference type="PANTHER" id="PTHR11361">
    <property type="entry name" value="DNA MISMATCH REPAIR PROTEIN MUTS FAMILY MEMBER"/>
    <property type="match status" value="1"/>
</dbReference>
<evidence type="ECO:0008006" key="10">
    <source>
        <dbReference type="Google" id="ProtNLM"/>
    </source>
</evidence>
<evidence type="ECO:0000313" key="9">
    <source>
        <dbReference type="Proteomes" id="UP001295423"/>
    </source>
</evidence>
<feature type="domain" description="DNA mismatch repair proteins mutS family" evidence="7">
    <location>
        <begin position="769"/>
        <end position="960"/>
    </location>
</feature>
<dbReference type="Pfam" id="PF00488">
    <property type="entry name" value="MutS_V"/>
    <property type="match status" value="1"/>
</dbReference>
<dbReference type="Proteomes" id="UP001295423">
    <property type="component" value="Unassembled WGS sequence"/>
</dbReference>
<feature type="compositionally biased region" description="Basic and acidic residues" evidence="5">
    <location>
        <begin position="709"/>
        <end position="720"/>
    </location>
</feature>